<proteinExistence type="predicted"/>
<sequence>MTSMIPFLVMKNKINLLIGCFVLLMIAAASLTACAQANVPPVSAGRQAAITIECQADVSETEAAVIERVAGETMRFFQEAGLNTKSLIQIILVRNRQAYLSKVMARFHISEIEAARAIKGTDAVAEPGRIIINMDGVPSDRQKTFLTAHETTHQVQRNLAGNQAAAVKWLLEGMVETAGAQVVDRMDYR</sequence>
<keyword evidence="1" id="KW-0732">Signal</keyword>
<accession>A0ABZ3J764</accession>
<organism evidence="2 3">
    <name type="scientific">Sporomusa acidovorans (strain ATCC 49682 / DSM 3132 / Mol)</name>
    <dbReference type="NCBI Taxonomy" id="1123286"/>
    <lineage>
        <taxon>Bacteria</taxon>
        <taxon>Bacillati</taxon>
        <taxon>Bacillota</taxon>
        <taxon>Negativicutes</taxon>
        <taxon>Selenomonadales</taxon>
        <taxon>Sporomusaceae</taxon>
        <taxon>Sporomusa</taxon>
    </lineage>
</organism>
<feature type="signal peptide" evidence="1">
    <location>
        <begin position="1"/>
        <end position="35"/>
    </location>
</feature>
<protein>
    <recommendedName>
        <fullName evidence="4">DUF4157 domain-containing protein</fullName>
    </recommendedName>
</protein>
<evidence type="ECO:0008006" key="4">
    <source>
        <dbReference type="Google" id="ProtNLM"/>
    </source>
</evidence>
<dbReference type="Proteomes" id="UP000216052">
    <property type="component" value="Chromosome"/>
</dbReference>
<dbReference type="EMBL" id="CP155571">
    <property type="protein sequence ID" value="XFO74120.1"/>
    <property type="molecule type" value="Genomic_DNA"/>
</dbReference>
<keyword evidence="3" id="KW-1185">Reference proteome</keyword>
<reference evidence="2" key="1">
    <citation type="submission" date="2024-05" db="EMBL/GenBank/DDBJ databases">
        <title>Isolation and characterization of Sporomusa carbonis sp. nov., a carboxydotrophic hydrogenogen in the genus of Sporomusa isolated from a charcoal burning pile.</title>
        <authorList>
            <person name="Boeer T."/>
            <person name="Rosenbaum F."/>
            <person name="Eysell L."/>
            <person name="Mueller V."/>
            <person name="Daniel R."/>
            <person name="Poehlein A."/>
        </authorList>
    </citation>
    <scope>NUCLEOTIDE SEQUENCE [LARGE SCALE GENOMIC DNA]</scope>
    <source>
        <strain evidence="2">DSM 3132</strain>
    </source>
</reference>
<name>A0ABZ3J764_SPOA4</name>
<evidence type="ECO:0000256" key="1">
    <source>
        <dbReference type="SAM" id="SignalP"/>
    </source>
</evidence>
<gene>
    <name evidence="2" type="ORF">SPACI_042290</name>
</gene>
<evidence type="ECO:0000313" key="3">
    <source>
        <dbReference type="Proteomes" id="UP000216052"/>
    </source>
</evidence>
<evidence type="ECO:0000313" key="2">
    <source>
        <dbReference type="EMBL" id="XFO74120.1"/>
    </source>
</evidence>
<feature type="chain" id="PRO_5047511537" description="DUF4157 domain-containing protein" evidence="1">
    <location>
        <begin position="36"/>
        <end position="189"/>
    </location>
</feature>